<keyword evidence="2" id="KW-0413">Isomerase</keyword>
<dbReference type="GO" id="GO:0003723">
    <property type="term" value="F:RNA binding"/>
    <property type="evidence" value="ECO:0007669"/>
    <property type="project" value="UniProtKB-KW"/>
</dbReference>
<evidence type="ECO:0000313" key="5">
    <source>
        <dbReference type="EMBL" id="SHO48014.1"/>
    </source>
</evidence>
<dbReference type="Pfam" id="PF01479">
    <property type="entry name" value="S4"/>
    <property type="match status" value="1"/>
</dbReference>
<dbReference type="InterPro" id="IPR002942">
    <property type="entry name" value="S4_RNA-bd"/>
</dbReference>
<gene>
    <name evidence="5" type="ORF">SAMN02745220_02103</name>
</gene>
<dbReference type="NCBIfam" id="TIGR00093">
    <property type="entry name" value="pseudouridine synthase"/>
    <property type="match status" value="1"/>
</dbReference>
<dbReference type="GO" id="GO:0000455">
    <property type="term" value="P:enzyme-directed rRNA pseudouridine synthesis"/>
    <property type="evidence" value="ECO:0007669"/>
    <property type="project" value="UniProtKB-ARBA"/>
</dbReference>
<name>A0A1M7Y649_9BACT</name>
<evidence type="ECO:0000259" key="4">
    <source>
        <dbReference type="SMART" id="SM00363"/>
    </source>
</evidence>
<dbReference type="OrthoDB" id="9807213at2"/>
<accession>A0A1M7Y649</accession>
<keyword evidence="3" id="KW-0694">RNA-binding</keyword>
<dbReference type="EMBL" id="FRFE01000008">
    <property type="protein sequence ID" value="SHO48014.1"/>
    <property type="molecule type" value="Genomic_DNA"/>
</dbReference>
<protein>
    <submittedName>
        <fullName evidence="5">23S rRNA pseudouridine2605 synthase</fullName>
    </submittedName>
</protein>
<evidence type="ECO:0000256" key="1">
    <source>
        <dbReference type="ARBA" id="ARBA00008348"/>
    </source>
</evidence>
<organism evidence="5 6">
    <name type="scientific">Desulfopila aestuarii DSM 18488</name>
    <dbReference type="NCBI Taxonomy" id="1121416"/>
    <lineage>
        <taxon>Bacteria</taxon>
        <taxon>Pseudomonadati</taxon>
        <taxon>Thermodesulfobacteriota</taxon>
        <taxon>Desulfobulbia</taxon>
        <taxon>Desulfobulbales</taxon>
        <taxon>Desulfocapsaceae</taxon>
        <taxon>Desulfopila</taxon>
    </lineage>
</organism>
<dbReference type="SUPFAM" id="SSF55174">
    <property type="entry name" value="Alpha-L RNA-binding motif"/>
    <property type="match status" value="1"/>
</dbReference>
<evidence type="ECO:0000256" key="2">
    <source>
        <dbReference type="ARBA" id="ARBA00023235"/>
    </source>
</evidence>
<dbReference type="AlphaFoldDB" id="A0A1M7Y649"/>
<feature type="domain" description="RNA-binding S4" evidence="4">
    <location>
        <begin position="1"/>
        <end position="64"/>
    </location>
</feature>
<dbReference type="InterPro" id="IPR020103">
    <property type="entry name" value="PsdUridine_synth_cat_dom_sf"/>
</dbReference>
<evidence type="ECO:0000256" key="3">
    <source>
        <dbReference type="PROSITE-ProRule" id="PRU00182"/>
    </source>
</evidence>
<dbReference type="RefSeq" id="WP_073613392.1">
    <property type="nucleotide sequence ID" value="NZ_FRFE01000008.1"/>
</dbReference>
<dbReference type="Gene3D" id="3.10.290.10">
    <property type="entry name" value="RNA-binding S4 domain"/>
    <property type="match status" value="1"/>
</dbReference>
<keyword evidence="6" id="KW-1185">Reference proteome</keyword>
<dbReference type="InterPro" id="IPR042092">
    <property type="entry name" value="PsdUridine_s_RsuA/RluB/E/F_cat"/>
</dbReference>
<dbReference type="Gene3D" id="3.30.70.1560">
    <property type="entry name" value="Alpha-L RNA-binding motif"/>
    <property type="match status" value="1"/>
</dbReference>
<dbReference type="SMART" id="SM00363">
    <property type="entry name" value="S4"/>
    <property type="match status" value="1"/>
</dbReference>
<proteinExistence type="inferred from homology"/>
<dbReference type="InterPro" id="IPR036986">
    <property type="entry name" value="S4_RNA-bd_sf"/>
</dbReference>
<dbReference type="InterPro" id="IPR020094">
    <property type="entry name" value="TruA/RsuA/RluB/E/F_N"/>
</dbReference>
<dbReference type="InterPro" id="IPR050343">
    <property type="entry name" value="RsuA_PseudoU_synthase"/>
</dbReference>
<dbReference type="PANTHER" id="PTHR47683">
    <property type="entry name" value="PSEUDOURIDINE SYNTHASE FAMILY PROTEIN-RELATED"/>
    <property type="match status" value="1"/>
</dbReference>
<dbReference type="STRING" id="1121416.SAMN02745220_02103"/>
<dbReference type="InterPro" id="IPR006145">
    <property type="entry name" value="PsdUridine_synth_RsuA/RluA"/>
</dbReference>
<dbReference type="GO" id="GO:0120159">
    <property type="term" value="F:rRNA pseudouridine synthase activity"/>
    <property type="evidence" value="ECO:0007669"/>
    <property type="project" value="UniProtKB-ARBA"/>
</dbReference>
<dbReference type="Gene3D" id="3.30.70.580">
    <property type="entry name" value="Pseudouridine synthase I, catalytic domain, N-terminal subdomain"/>
    <property type="match status" value="1"/>
</dbReference>
<dbReference type="PANTHER" id="PTHR47683:SF2">
    <property type="entry name" value="RNA-BINDING S4 DOMAIN-CONTAINING PROTEIN"/>
    <property type="match status" value="1"/>
</dbReference>
<evidence type="ECO:0000313" key="6">
    <source>
        <dbReference type="Proteomes" id="UP000184603"/>
    </source>
</evidence>
<reference evidence="5 6" key="1">
    <citation type="submission" date="2016-12" db="EMBL/GenBank/DDBJ databases">
        <authorList>
            <person name="Song W.-J."/>
            <person name="Kurnit D.M."/>
        </authorList>
    </citation>
    <scope>NUCLEOTIDE SEQUENCE [LARGE SCALE GENOMIC DNA]</scope>
    <source>
        <strain evidence="5 6">DSM 18488</strain>
    </source>
</reference>
<sequence length="246" mass="27398">MRLQKFLSEIGFCSRSQAENFIRAGKILVDGKPAKLGDKVDGTEVITVDGQRLQLKAPPKKKVVIFYKPIGVECTLSAMGGVKTLLDFDFGPDRVFPIGRMDRDSDGLLLLTNDGELGNKLAHPSHLHEEEYLVVVEKPLTADLIAAFAEGIIHEDSKIVPHHVEQHGEKVLRCILHEGRIRHIRKICEAIGLKIIHAKRIRVGAITLGDLEPGTWRVLTDLELQALRQGGIARLARRRVAPIRRT</sequence>
<dbReference type="FunFam" id="3.10.290.10:FF:000003">
    <property type="entry name" value="Pseudouridine synthase"/>
    <property type="match status" value="1"/>
</dbReference>
<dbReference type="Pfam" id="PF00849">
    <property type="entry name" value="PseudoU_synth_2"/>
    <property type="match status" value="1"/>
</dbReference>
<dbReference type="CDD" id="cd00165">
    <property type="entry name" value="S4"/>
    <property type="match status" value="1"/>
</dbReference>
<dbReference type="Proteomes" id="UP000184603">
    <property type="component" value="Unassembled WGS sequence"/>
</dbReference>
<dbReference type="SUPFAM" id="SSF55120">
    <property type="entry name" value="Pseudouridine synthase"/>
    <property type="match status" value="1"/>
</dbReference>
<comment type="similarity">
    <text evidence="1">Belongs to the pseudouridine synthase RsuA family.</text>
</comment>
<dbReference type="InterPro" id="IPR000748">
    <property type="entry name" value="PsdUridine_synth_RsuA/RluB/E/F"/>
</dbReference>
<dbReference type="PROSITE" id="PS50889">
    <property type="entry name" value="S4"/>
    <property type="match status" value="1"/>
</dbReference>